<dbReference type="Pfam" id="PF16119">
    <property type="entry name" value="DUF4835"/>
    <property type="match status" value="1"/>
</dbReference>
<evidence type="ECO:0000313" key="2">
    <source>
        <dbReference type="EMBL" id="SBV93560.1"/>
    </source>
</evidence>
<accession>A0A212J2A5</accession>
<proteinExistence type="predicted"/>
<dbReference type="RefSeq" id="WP_296938788.1">
    <property type="nucleotide sequence ID" value="NZ_LT599032.1"/>
</dbReference>
<keyword evidence="1" id="KW-0732">Signal</keyword>
<dbReference type="InterPro" id="IPR032274">
    <property type="entry name" value="DUF4835"/>
</dbReference>
<evidence type="ECO:0008006" key="3">
    <source>
        <dbReference type="Google" id="ProtNLM"/>
    </source>
</evidence>
<feature type="signal peptide" evidence="1">
    <location>
        <begin position="1"/>
        <end position="20"/>
    </location>
</feature>
<organism evidence="2">
    <name type="scientific">uncultured Dysgonomonas sp</name>
    <dbReference type="NCBI Taxonomy" id="206096"/>
    <lineage>
        <taxon>Bacteria</taxon>
        <taxon>Pseudomonadati</taxon>
        <taxon>Bacteroidota</taxon>
        <taxon>Bacteroidia</taxon>
        <taxon>Bacteroidales</taxon>
        <taxon>Dysgonomonadaceae</taxon>
        <taxon>Dysgonomonas</taxon>
        <taxon>environmental samples</taxon>
    </lineage>
</organism>
<protein>
    <recommendedName>
        <fullName evidence="3">DUF4835 domain-containing protein</fullName>
    </recommendedName>
</protein>
<name>A0A212J2A5_9BACT</name>
<reference evidence="2" key="1">
    <citation type="submission" date="2016-04" db="EMBL/GenBank/DDBJ databases">
        <authorList>
            <person name="Evans L.H."/>
            <person name="Alamgir A."/>
            <person name="Owens N."/>
            <person name="Weber N.D."/>
            <person name="Virtaneva K."/>
            <person name="Barbian K."/>
            <person name="Babar A."/>
            <person name="Rosenke K."/>
        </authorList>
    </citation>
    <scope>NUCLEOTIDE SEQUENCE</scope>
    <source>
        <strain evidence="2">86-1</strain>
    </source>
</reference>
<gene>
    <name evidence="2" type="ORF">KL86DYS1_10899</name>
</gene>
<feature type="chain" id="PRO_5011967705" description="DUF4835 domain-containing protein" evidence="1">
    <location>
        <begin position="21"/>
        <end position="299"/>
    </location>
</feature>
<evidence type="ECO:0000256" key="1">
    <source>
        <dbReference type="SAM" id="SignalP"/>
    </source>
</evidence>
<dbReference type="AlphaFoldDB" id="A0A212J2A5"/>
<sequence>MKRFILSFLLGAVSFAFLQAQELNAKLTINTQQVPSADKQLFSSLESELNKLLNEQKWTEANFSRDERINCNVNITVTSFSPSDNNYTAEIQITSQRPVYNSSYVTSLINYRDTQFDFNYSSGLPLDFNNTAVSNNLVAVISFYAYIIIGFDFDSFSLNGGRPYFSKAMEIANMSQSLGVRGWEPFSGKNNNRYDLALALTEESSSSFHSFWYNYHRMGLDEMAANASRGRIRIIESVNDVRKLYDARPSSVLLSVIAETKIDEIVRVCSQATTEEKQSMKKTLSQMFPTKSYNINMLK</sequence>
<dbReference type="EMBL" id="FLUM01000001">
    <property type="protein sequence ID" value="SBV93560.1"/>
    <property type="molecule type" value="Genomic_DNA"/>
</dbReference>